<dbReference type="InParanoid" id="A0A0G4GK50"/>
<proteinExistence type="predicted"/>
<gene>
    <name evidence="1" type="ORF">Vbra_18068</name>
</gene>
<accession>A0A0G4GK50</accession>
<protein>
    <submittedName>
        <fullName evidence="1">Uncharacterized protein</fullName>
    </submittedName>
</protein>
<dbReference type="Proteomes" id="UP000041254">
    <property type="component" value="Unassembled WGS sequence"/>
</dbReference>
<keyword evidence="2" id="KW-1185">Reference proteome</keyword>
<reference evidence="1 2" key="1">
    <citation type="submission" date="2014-11" db="EMBL/GenBank/DDBJ databases">
        <authorList>
            <person name="Zhu J."/>
            <person name="Qi W."/>
            <person name="Song R."/>
        </authorList>
    </citation>
    <scope>NUCLEOTIDE SEQUENCE [LARGE SCALE GENOMIC DNA]</scope>
</reference>
<dbReference type="EMBL" id="CDMY01000696">
    <property type="protein sequence ID" value="CEM30310.1"/>
    <property type="molecule type" value="Genomic_DNA"/>
</dbReference>
<name>A0A0G4GK50_VITBC</name>
<sequence length="107" mass="11016">MHHLGVSRAHRVHDVRLNCAPACAASSRLCADRERGQLTDLVQWAVTKADKEPIGRPGVGQGAEEGDRVGRVGSVMAASSSAAAAGSSSAANKTPCGHQFPLLMAEG</sequence>
<evidence type="ECO:0000313" key="1">
    <source>
        <dbReference type="EMBL" id="CEM30310.1"/>
    </source>
</evidence>
<evidence type="ECO:0000313" key="2">
    <source>
        <dbReference type="Proteomes" id="UP000041254"/>
    </source>
</evidence>
<dbReference type="VEuPathDB" id="CryptoDB:Vbra_18068"/>
<dbReference type="AlphaFoldDB" id="A0A0G4GK50"/>
<organism evidence="1 2">
    <name type="scientific">Vitrella brassicaformis (strain CCMP3155)</name>
    <dbReference type="NCBI Taxonomy" id="1169540"/>
    <lineage>
        <taxon>Eukaryota</taxon>
        <taxon>Sar</taxon>
        <taxon>Alveolata</taxon>
        <taxon>Colpodellida</taxon>
        <taxon>Vitrellaceae</taxon>
        <taxon>Vitrella</taxon>
    </lineage>
</organism>